<dbReference type="Proteomes" id="UP000000305">
    <property type="component" value="Unassembled WGS sequence"/>
</dbReference>
<keyword evidence="4" id="KW-1185">Reference proteome</keyword>
<evidence type="ECO:0000313" key="4">
    <source>
        <dbReference type="Proteomes" id="UP000000305"/>
    </source>
</evidence>
<dbReference type="KEGG" id="dpx:DAPPUDRAFT_263068"/>
<evidence type="ECO:0000256" key="1">
    <source>
        <dbReference type="SAM" id="MobiDB-lite"/>
    </source>
</evidence>
<dbReference type="Pfam" id="PF25793">
    <property type="entry name" value="WHD_2nd_NFRKB"/>
    <property type="match status" value="1"/>
</dbReference>
<dbReference type="InterPro" id="IPR057748">
    <property type="entry name" value="NFRKB_WH_2"/>
</dbReference>
<evidence type="ECO:0000259" key="2">
    <source>
        <dbReference type="Pfam" id="PF25793"/>
    </source>
</evidence>
<dbReference type="InParanoid" id="E9HP16"/>
<dbReference type="OrthoDB" id="10442159at2759"/>
<proteinExistence type="predicted"/>
<name>E9HP16_DAPPU</name>
<sequence>MRPTLNIQMESNMAVAGPSQTAGVSMPLAGPSQTAGVSNICANYEDLLADIHMQEMERFRNPVTAFSYRFKGQTKEEYIVGPVRADPKVIKGNLMTDRRPLSATIYALVRDVVALLEGGQGSLNDIVEKLYESQFIKRTYGSKTAMKPKLVVALSSYIMLKLLVEDNPCVSINRISNGLSEKTIYSYKFLSYNKEDLEKIAEEDCKAKKKTVKRRKTQAALSDLGVNGKLPNTPPSTPSPVPTTAFPKTLMASTLDTFERNPPCSVSARSSKALLTSSSATPLPIPTMLGSPETPTKTMNDTLEDEKTADSSPCEKNSVIYLLGGEDIPNEDRIYRDLPASVQKVTDQVKRKQF</sequence>
<dbReference type="eggNOG" id="KOG1927">
    <property type="taxonomic scope" value="Eukaryota"/>
</dbReference>
<feature type="compositionally biased region" description="Pro residues" evidence="1">
    <location>
        <begin position="232"/>
        <end position="241"/>
    </location>
</feature>
<feature type="region of interest" description="Disordered" evidence="1">
    <location>
        <begin position="224"/>
        <end position="243"/>
    </location>
</feature>
<protein>
    <recommendedName>
        <fullName evidence="2">Nuclear factor related to kappa-B-binding protein second winged helix domain-containing protein</fullName>
    </recommendedName>
</protein>
<feature type="domain" description="Nuclear factor related to kappa-B-binding protein second winged helix" evidence="2">
    <location>
        <begin position="50"/>
        <end position="172"/>
    </location>
</feature>
<evidence type="ECO:0000313" key="3">
    <source>
        <dbReference type="EMBL" id="EFX66515.1"/>
    </source>
</evidence>
<dbReference type="EMBL" id="GL732702">
    <property type="protein sequence ID" value="EFX66515.1"/>
    <property type="molecule type" value="Genomic_DNA"/>
</dbReference>
<reference evidence="3 4" key="1">
    <citation type="journal article" date="2011" name="Science">
        <title>The ecoresponsive genome of Daphnia pulex.</title>
        <authorList>
            <person name="Colbourne J.K."/>
            <person name="Pfrender M.E."/>
            <person name="Gilbert D."/>
            <person name="Thomas W.K."/>
            <person name="Tucker A."/>
            <person name="Oakley T.H."/>
            <person name="Tokishita S."/>
            <person name="Aerts A."/>
            <person name="Arnold G.J."/>
            <person name="Basu M.K."/>
            <person name="Bauer D.J."/>
            <person name="Caceres C.E."/>
            <person name="Carmel L."/>
            <person name="Casola C."/>
            <person name="Choi J.H."/>
            <person name="Detter J.C."/>
            <person name="Dong Q."/>
            <person name="Dusheyko S."/>
            <person name="Eads B.D."/>
            <person name="Frohlich T."/>
            <person name="Geiler-Samerotte K.A."/>
            <person name="Gerlach D."/>
            <person name="Hatcher P."/>
            <person name="Jogdeo S."/>
            <person name="Krijgsveld J."/>
            <person name="Kriventseva E.V."/>
            <person name="Kultz D."/>
            <person name="Laforsch C."/>
            <person name="Lindquist E."/>
            <person name="Lopez J."/>
            <person name="Manak J.R."/>
            <person name="Muller J."/>
            <person name="Pangilinan J."/>
            <person name="Patwardhan R.P."/>
            <person name="Pitluck S."/>
            <person name="Pritham E.J."/>
            <person name="Rechtsteiner A."/>
            <person name="Rho M."/>
            <person name="Rogozin I.B."/>
            <person name="Sakarya O."/>
            <person name="Salamov A."/>
            <person name="Schaack S."/>
            <person name="Shapiro H."/>
            <person name="Shiga Y."/>
            <person name="Skalitzky C."/>
            <person name="Smith Z."/>
            <person name="Souvorov A."/>
            <person name="Sung W."/>
            <person name="Tang Z."/>
            <person name="Tsuchiya D."/>
            <person name="Tu H."/>
            <person name="Vos H."/>
            <person name="Wang M."/>
            <person name="Wolf Y.I."/>
            <person name="Yamagata H."/>
            <person name="Yamada T."/>
            <person name="Ye Y."/>
            <person name="Shaw J.R."/>
            <person name="Andrews J."/>
            <person name="Crease T.J."/>
            <person name="Tang H."/>
            <person name="Lucas S.M."/>
            <person name="Robertson H.M."/>
            <person name="Bork P."/>
            <person name="Koonin E.V."/>
            <person name="Zdobnov E.M."/>
            <person name="Grigoriev I.V."/>
            <person name="Lynch M."/>
            <person name="Boore J.L."/>
        </authorList>
    </citation>
    <scope>NUCLEOTIDE SEQUENCE [LARGE SCALE GENOMIC DNA]</scope>
</reference>
<organism evidence="3 4">
    <name type="scientific">Daphnia pulex</name>
    <name type="common">Water flea</name>
    <dbReference type="NCBI Taxonomy" id="6669"/>
    <lineage>
        <taxon>Eukaryota</taxon>
        <taxon>Metazoa</taxon>
        <taxon>Ecdysozoa</taxon>
        <taxon>Arthropoda</taxon>
        <taxon>Crustacea</taxon>
        <taxon>Branchiopoda</taxon>
        <taxon>Diplostraca</taxon>
        <taxon>Cladocera</taxon>
        <taxon>Anomopoda</taxon>
        <taxon>Daphniidae</taxon>
        <taxon>Daphnia</taxon>
    </lineage>
</organism>
<accession>E9HP16</accession>
<dbReference type="AlphaFoldDB" id="E9HP16"/>
<gene>
    <name evidence="3" type="ORF">DAPPUDRAFT_263068</name>
</gene>
<feature type="region of interest" description="Disordered" evidence="1">
    <location>
        <begin position="277"/>
        <end position="313"/>
    </location>
</feature>
<dbReference type="STRING" id="6669.E9HP16"/>
<dbReference type="HOGENOM" id="CLU_067189_0_0_1"/>